<dbReference type="GO" id="GO:0005634">
    <property type="term" value="C:nucleus"/>
    <property type="evidence" value="ECO:0007669"/>
    <property type="project" value="UniProtKB-SubCell"/>
</dbReference>
<keyword evidence="11" id="KW-1185">Reference proteome</keyword>
<evidence type="ECO:0000256" key="5">
    <source>
        <dbReference type="ARBA" id="ARBA00015162"/>
    </source>
</evidence>
<organism evidence="10 11">
    <name type="scientific">Mycena indigotica</name>
    <dbReference type="NCBI Taxonomy" id="2126181"/>
    <lineage>
        <taxon>Eukaryota</taxon>
        <taxon>Fungi</taxon>
        <taxon>Dikarya</taxon>
        <taxon>Basidiomycota</taxon>
        <taxon>Agaricomycotina</taxon>
        <taxon>Agaricomycetes</taxon>
        <taxon>Agaricomycetidae</taxon>
        <taxon>Agaricales</taxon>
        <taxon>Marasmiineae</taxon>
        <taxon>Mycenaceae</taxon>
        <taxon>Mycena</taxon>
    </lineage>
</organism>
<dbReference type="PANTHER" id="PTHR41391">
    <property type="entry name" value="RESTRICTION OF TELOMERE CAPPING PROTEIN 4"/>
    <property type="match status" value="1"/>
</dbReference>
<name>A0A8H6S3T8_9AGAR</name>
<dbReference type="AlphaFoldDB" id="A0A8H6S3T8"/>
<sequence length="987" mass="109927">MAPTTRKMDAGTADESCRRARILAATIQFFTPPTFTIGPMLKLLSSGSNGDLAAKPSHQSFCVCHYDFHHPIPTLYQILWEEYSAATQPVQPAREIGVVEQRSVKPPKRCPVGREIRARRIKSKAFLTTIYTRHRIRTHELHAVMPNLVPPLSRLLSLSLPLLVLRHVERGLAQTISPAWQERILAQQSMTATVLDSKSLKLEMESQRKVEVELVIYWKVGNISLLSRFHSSDIYDQKSIKAARFPVPVPTYPSMRLDNFPHILTMLTLGPSEMFDLHENGKWKIISTSSVFTVETGRAVILKRRPSLDDEWAVIDCPGLDRELELQPVSRQPPHAAVSPRGSPRKRRLDDFSTSDQLPSSPSKVAKTTSESSAGDVARHLVVSGSLATGPTIHERLFSPTPNVTPMQPTLPVPAPPAHARENTIVPPPVTAVASTRTIAHIPVSEWVDGWETIKEYERQRHPIYRFNKNAFPVVFKIPYVKPTVAGYKKRFNEVPQKLVNHYLAMGRVPEASLKSLFAEAQTGISPRTSASLPSSLPPVAPTSPSVSQATASVLPSSRLPAVVQLPEPQATEVATELVFDDGLAGLEPFDESIFQEIVEAPFGRCPVCNLAYELIPSPKLHGMRQQFEQGGISAGDYCQQHREEATILPLGREQDWPETIDYLALYSTSCAVIAEVVQPLLDDPRASPFFENAVLRREHAAEFHGHPGYFGTIGLAQVSKAVNDYFQQDGNDIDGTTCLPLPASTFIHQVVVPEVQVALIMAALHQDYDEAHRTLLLSEDFGRVLHSTTCRQSFPTLSPLSPSLDLPTISFDEPESIVDKPESDAAGNLCSFCDELLPELLSPALQQMLEPLLLASLPFPLPDNPHHRNISFQKRMDFCLRHELERTTFPTAYAENWPFAPDFSSLFSRICALKAILEELVEDIDNSRFFRESCDDHRRLSQTPSMDQELSDTRRAKFGAAYYGEPGYEIVSLAIQAMFPRDAIAH</sequence>
<evidence type="ECO:0000256" key="1">
    <source>
        <dbReference type="ARBA" id="ARBA00002738"/>
    </source>
</evidence>
<dbReference type="EMBL" id="JACAZF010000011">
    <property type="protein sequence ID" value="KAF7292670.1"/>
    <property type="molecule type" value="Genomic_DNA"/>
</dbReference>
<protein>
    <recommendedName>
        <fullName evidence="5">Restriction of telomere capping protein 4</fullName>
    </recommendedName>
</protein>
<dbReference type="InterPro" id="IPR028094">
    <property type="entry name" value="RTC4_C"/>
</dbReference>
<evidence type="ECO:0000256" key="4">
    <source>
        <dbReference type="ARBA" id="ARBA00009461"/>
    </source>
</evidence>
<keyword evidence="7" id="KW-0539">Nucleus</keyword>
<dbReference type="InterPro" id="IPR039024">
    <property type="entry name" value="RTC4"/>
</dbReference>
<proteinExistence type="inferred from homology"/>
<comment type="similarity">
    <text evidence="4">Belongs to the RTC4 family.</text>
</comment>
<dbReference type="SMART" id="SM01312">
    <property type="entry name" value="RTC4"/>
    <property type="match status" value="1"/>
</dbReference>
<dbReference type="GO" id="GO:0005737">
    <property type="term" value="C:cytoplasm"/>
    <property type="evidence" value="ECO:0007669"/>
    <property type="project" value="UniProtKB-SubCell"/>
</dbReference>
<keyword evidence="6" id="KW-0963">Cytoplasm</keyword>
<reference evidence="10" key="1">
    <citation type="submission" date="2020-05" db="EMBL/GenBank/DDBJ databases">
        <title>Mycena genomes resolve the evolution of fungal bioluminescence.</title>
        <authorList>
            <person name="Tsai I.J."/>
        </authorList>
    </citation>
    <scope>NUCLEOTIDE SEQUENCE</scope>
    <source>
        <strain evidence="10">171206Taipei</strain>
    </source>
</reference>
<accession>A0A8H6S3T8</accession>
<feature type="compositionally biased region" description="Polar residues" evidence="8">
    <location>
        <begin position="352"/>
        <end position="373"/>
    </location>
</feature>
<gene>
    <name evidence="10" type="ORF">MIND_01165200</name>
</gene>
<dbReference type="Proteomes" id="UP000636479">
    <property type="component" value="Unassembled WGS sequence"/>
</dbReference>
<evidence type="ECO:0000313" key="10">
    <source>
        <dbReference type="EMBL" id="KAF7292670.1"/>
    </source>
</evidence>
<comment type="caution">
    <text evidence="10">The sequence shown here is derived from an EMBL/GenBank/DDBJ whole genome shotgun (WGS) entry which is preliminary data.</text>
</comment>
<evidence type="ECO:0000313" key="11">
    <source>
        <dbReference type="Proteomes" id="UP000636479"/>
    </source>
</evidence>
<dbReference type="GeneID" id="59350688"/>
<dbReference type="OrthoDB" id="128308at2759"/>
<evidence type="ECO:0000256" key="6">
    <source>
        <dbReference type="ARBA" id="ARBA00022490"/>
    </source>
</evidence>
<comment type="function">
    <text evidence="1">May be involved in a process influencing telomere capping.</text>
</comment>
<evidence type="ECO:0000256" key="3">
    <source>
        <dbReference type="ARBA" id="ARBA00004496"/>
    </source>
</evidence>
<evidence type="ECO:0000259" key="9">
    <source>
        <dbReference type="SMART" id="SM01312"/>
    </source>
</evidence>
<dbReference type="RefSeq" id="XP_037215098.1">
    <property type="nucleotide sequence ID" value="XM_037368172.1"/>
</dbReference>
<feature type="region of interest" description="Disordered" evidence="8">
    <location>
        <begin position="325"/>
        <end position="377"/>
    </location>
</feature>
<comment type="subcellular location">
    <subcellularLocation>
        <location evidence="3">Cytoplasm</location>
    </subcellularLocation>
    <subcellularLocation>
        <location evidence="2">Nucleus</location>
    </subcellularLocation>
</comment>
<dbReference type="Pfam" id="PF14474">
    <property type="entry name" value="RTC4"/>
    <property type="match status" value="1"/>
</dbReference>
<evidence type="ECO:0000256" key="8">
    <source>
        <dbReference type="SAM" id="MobiDB-lite"/>
    </source>
</evidence>
<evidence type="ECO:0000256" key="2">
    <source>
        <dbReference type="ARBA" id="ARBA00004123"/>
    </source>
</evidence>
<evidence type="ECO:0000256" key="7">
    <source>
        <dbReference type="ARBA" id="ARBA00023242"/>
    </source>
</evidence>
<dbReference type="PANTHER" id="PTHR41391:SF1">
    <property type="entry name" value="RESTRICTION OF TELOMERE CAPPING PROTEIN 4"/>
    <property type="match status" value="1"/>
</dbReference>
<feature type="domain" description="Restriction of telomere capping protein 4 C-terminal" evidence="9">
    <location>
        <begin position="695"/>
        <end position="789"/>
    </location>
</feature>